<sequence length="69" mass="8439">MRSSWRDDLRVVRSPNLPRPKNLIAQLRFPLAKSSRRIPPKNFPQKTSRHFERHRPHRVLPHVSYRSFW</sequence>
<dbReference type="AlphaFoldDB" id="A0A290Q3P2"/>
<keyword evidence="2" id="KW-1185">Reference proteome</keyword>
<dbReference type="Proteomes" id="UP000217265">
    <property type="component" value="Chromosome"/>
</dbReference>
<evidence type="ECO:0000313" key="2">
    <source>
        <dbReference type="Proteomes" id="UP000217265"/>
    </source>
</evidence>
<organism evidence="1 2">
    <name type="scientific">Nibricoccus aquaticus</name>
    <dbReference type="NCBI Taxonomy" id="2576891"/>
    <lineage>
        <taxon>Bacteria</taxon>
        <taxon>Pseudomonadati</taxon>
        <taxon>Verrucomicrobiota</taxon>
        <taxon>Opitutia</taxon>
        <taxon>Opitutales</taxon>
        <taxon>Opitutaceae</taxon>
        <taxon>Nibricoccus</taxon>
    </lineage>
</organism>
<protein>
    <submittedName>
        <fullName evidence="1">Uncharacterized protein</fullName>
    </submittedName>
</protein>
<accession>A0A290Q3P2</accession>
<dbReference type="EMBL" id="CP023344">
    <property type="protein sequence ID" value="ATC63295.1"/>
    <property type="molecule type" value="Genomic_DNA"/>
</dbReference>
<gene>
    <name evidence="1" type="ORF">CMV30_04625</name>
</gene>
<reference evidence="1 2" key="1">
    <citation type="submission" date="2017-09" db="EMBL/GenBank/DDBJ databases">
        <title>Complete genome sequence of Verrucomicrobial strain HZ-65, isolated from freshwater.</title>
        <authorList>
            <person name="Choi A."/>
        </authorList>
    </citation>
    <scope>NUCLEOTIDE SEQUENCE [LARGE SCALE GENOMIC DNA]</scope>
    <source>
        <strain evidence="1 2">HZ-65</strain>
    </source>
</reference>
<dbReference type="KEGG" id="vbh:CMV30_04625"/>
<evidence type="ECO:0000313" key="1">
    <source>
        <dbReference type="EMBL" id="ATC63295.1"/>
    </source>
</evidence>
<proteinExistence type="predicted"/>
<name>A0A290Q3P2_9BACT</name>